<comment type="caution">
    <text evidence="4">The sequence shown here is derived from an EMBL/GenBank/DDBJ whole genome shotgun (WGS) entry which is preliminary data.</text>
</comment>
<reference evidence="4 5" key="1">
    <citation type="submission" date="2018-11" db="EMBL/GenBank/DDBJ databases">
        <title>Genomes From Bacteria Associated with the Canine Oral Cavity: a Test Case for Automated Genome-Based Taxonomic Assignment.</title>
        <authorList>
            <person name="Coil D.A."/>
            <person name="Jospin G."/>
            <person name="Darling A.E."/>
            <person name="Wallis C."/>
            <person name="Davis I.J."/>
            <person name="Harris S."/>
            <person name="Eisen J.A."/>
            <person name="Holcombe L.J."/>
            <person name="O'Flynn C."/>
        </authorList>
    </citation>
    <scope>NUCLEOTIDE SEQUENCE [LARGE SCALE GENOMIC DNA]</scope>
    <source>
        <strain evidence="4 5">OH887_COT-365</strain>
    </source>
</reference>
<dbReference type="EMBL" id="RQZG01000001">
    <property type="protein sequence ID" value="RRD07215.1"/>
    <property type="molecule type" value="Genomic_DNA"/>
</dbReference>
<dbReference type="InterPro" id="IPR050721">
    <property type="entry name" value="Trk_Ktr_HKT_K-transport"/>
</dbReference>
<dbReference type="Pfam" id="PF02254">
    <property type="entry name" value="TrkA_N"/>
    <property type="match status" value="1"/>
</dbReference>
<name>A0A3P1TDN0_9ACTN</name>
<dbReference type="InterPro" id="IPR003148">
    <property type="entry name" value="RCK_N"/>
</dbReference>
<protein>
    <submittedName>
        <fullName evidence="4">Potassium transporter Kef</fullName>
    </submittedName>
</protein>
<dbReference type="Proteomes" id="UP000280819">
    <property type="component" value="Unassembled WGS sequence"/>
</dbReference>
<dbReference type="Gene3D" id="1.10.287.70">
    <property type="match status" value="1"/>
</dbReference>
<feature type="transmembrane region" description="Helical" evidence="2">
    <location>
        <begin position="29"/>
        <end position="49"/>
    </location>
</feature>
<feature type="domain" description="RCK N-terminal" evidence="3">
    <location>
        <begin position="136"/>
        <end position="256"/>
    </location>
</feature>
<evidence type="ECO:0000259" key="3">
    <source>
        <dbReference type="PROSITE" id="PS51201"/>
    </source>
</evidence>
<dbReference type="GO" id="GO:0005886">
    <property type="term" value="C:plasma membrane"/>
    <property type="evidence" value="ECO:0007669"/>
    <property type="project" value="UniProtKB-SubCell"/>
</dbReference>
<dbReference type="Pfam" id="PF07885">
    <property type="entry name" value="Ion_trans_2"/>
    <property type="match status" value="1"/>
</dbReference>
<evidence type="ECO:0000256" key="2">
    <source>
        <dbReference type="SAM" id="Phobius"/>
    </source>
</evidence>
<comment type="subcellular location">
    <subcellularLocation>
        <location evidence="1">Cell membrane</location>
        <topology evidence="1">Multi-pass membrane protein</topology>
    </subcellularLocation>
</comment>
<dbReference type="AlphaFoldDB" id="A0A3P1TDN0"/>
<evidence type="ECO:0000256" key="1">
    <source>
        <dbReference type="ARBA" id="ARBA00004651"/>
    </source>
</evidence>
<evidence type="ECO:0000313" key="5">
    <source>
        <dbReference type="Proteomes" id="UP000280819"/>
    </source>
</evidence>
<accession>A0A3P1TDN0</accession>
<dbReference type="GO" id="GO:0006813">
    <property type="term" value="P:potassium ion transport"/>
    <property type="evidence" value="ECO:0007669"/>
    <property type="project" value="InterPro"/>
</dbReference>
<dbReference type="PANTHER" id="PTHR43833">
    <property type="entry name" value="POTASSIUM CHANNEL PROTEIN 2-RELATED-RELATED"/>
    <property type="match status" value="1"/>
</dbReference>
<dbReference type="InterPro" id="IPR036291">
    <property type="entry name" value="NAD(P)-bd_dom_sf"/>
</dbReference>
<dbReference type="SUPFAM" id="SSF81324">
    <property type="entry name" value="Voltage-gated potassium channels"/>
    <property type="match status" value="1"/>
</dbReference>
<sequence>MAGRKVVQRGYATSTVSMPRKDIHPLRELAKRFCLAFIMLAGSTLIVWLDRDAYVDNVRGDGVSFIDALYYSTVTMTTTGYGDITPLAPHARLLNAILITPMRIGFLVVLVGTTIAVLANQGNRIIRDLQWRSAMRNHVVVIGYGTKGRSAINTLRRHGEKDARIVVIDNSDVAVNEANLDGLAAFLGDATQRELLRRAEISKARKIIICLSRDDAAILTTLTVRQLNPGAAIVVSVREKENVPLVRQSGATSVVTSSDTVGRLMGLSAVGPELGSIIQDLLTAGTGLEVSQRQAAPHEVGQSPTSLLHDRVIGIIRGGTLRRFYDSTAARIETGDQLIVVRRAQHRETGRDSEE</sequence>
<feature type="transmembrane region" description="Helical" evidence="2">
    <location>
        <begin position="96"/>
        <end position="119"/>
    </location>
</feature>
<dbReference type="PANTHER" id="PTHR43833:SF9">
    <property type="entry name" value="POTASSIUM CHANNEL PROTEIN YUGO-RELATED"/>
    <property type="match status" value="1"/>
</dbReference>
<dbReference type="PROSITE" id="PS51201">
    <property type="entry name" value="RCK_N"/>
    <property type="match status" value="1"/>
</dbReference>
<proteinExistence type="predicted"/>
<keyword evidence="2" id="KW-0472">Membrane</keyword>
<keyword evidence="2" id="KW-0812">Transmembrane</keyword>
<dbReference type="SUPFAM" id="SSF51735">
    <property type="entry name" value="NAD(P)-binding Rossmann-fold domains"/>
    <property type="match status" value="1"/>
</dbReference>
<evidence type="ECO:0000313" key="4">
    <source>
        <dbReference type="EMBL" id="RRD07215.1"/>
    </source>
</evidence>
<dbReference type="OrthoDB" id="9799090at2"/>
<dbReference type="Gene3D" id="3.40.50.720">
    <property type="entry name" value="NAD(P)-binding Rossmann-like Domain"/>
    <property type="match status" value="1"/>
</dbReference>
<gene>
    <name evidence="4" type="ORF">EII34_01665</name>
</gene>
<organism evidence="4 5">
    <name type="scientific">Arachnia propionica</name>
    <dbReference type="NCBI Taxonomy" id="1750"/>
    <lineage>
        <taxon>Bacteria</taxon>
        <taxon>Bacillati</taxon>
        <taxon>Actinomycetota</taxon>
        <taxon>Actinomycetes</taxon>
        <taxon>Propionibacteriales</taxon>
        <taxon>Propionibacteriaceae</taxon>
        <taxon>Arachnia</taxon>
    </lineage>
</organism>
<keyword evidence="2" id="KW-1133">Transmembrane helix</keyword>
<dbReference type="RefSeq" id="WP_124842166.1">
    <property type="nucleotide sequence ID" value="NZ_RQZG01000001.1"/>
</dbReference>
<dbReference type="InterPro" id="IPR013099">
    <property type="entry name" value="K_chnl_dom"/>
</dbReference>